<evidence type="ECO:0000313" key="1">
    <source>
        <dbReference type="EMBL" id="TGZ45665.1"/>
    </source>
</evidence>
<dbReference type="AlphaFoldDB" id="A0A4S2K8D3"/>
<keyword evidence="2" id="KW-1185">Reference proteome</keyword>
<gene>
    <name evidence="1" type="ORF">DBV15_12937</name>
</gene>
<comment type="caution">
    <text evidence="1">The sequence shown here is derived from an EMBL/GenBank/DDBJ whole genome shotgun (WGS) entry which is preliminary data.</text>
</comment>
<name>A0A4S2K8D3_9HYME</name>
<reference evidence="1 2" key="1">
    <citation type="journal article" date="2019" name="Philos. Trans. R. Soc. Lond., B, Biol. Sci.">
        <title>Ant behaviour and brain gene expression of defending hosts depend on the ecological success of the intruding social parasite.</title>
        <authorList>
            <person name="Kaur R."/>
            <person name="Stoldt M."/>
            <person name="Jongepier E."/>
            <person name="Feldmeyer B."/>
            <person name="Menzel F."/>
            <person name="Bornberg-Bauer E."/>
            <person name="Foitzik S."/>
        </authorList>
    </citation>
    <scope>NUCLEOTIDE SEQUENCE [LARGE SCALE GENOMIC DNA]</scope>
    <source>
        <tissue evidence="1">Whole body</tissue>
    </source>
</reference>
<protein>
    <submittedName>
        <fullName evidence="1">Uncharacterized protein</fullName>
    </submittedName>
</protein>
<dbReference type="EMBL" id="QBLH01003088">
    <property type="protein sequence ID" value="TGZ45665.1"/>
    <property type="molecule type" value="Genomic_DNA"/>
</dbReference>
<sequence length="68" mass="8689">NGTLRNFVRHRRRNFRSLLFFHVDFRLLEITRRSWSTTDTRIRHFQKRCTWKDILQRLFEKTVQRLQR</sequence>
<accession>A0A4S2K8D3</accession>
<proteinExistence type="predicted"/>
<evidence type="ECO:0000313" key="2">
    <source>
        <dbReference type="Proteomes" id="UP000310200"/>
    </source>
</evidence>
<feature type="non-terminal residue" evidence="1">
    <location>
        <position position="1"/>
    </location>
</feature>
<organism evidence="1 2">
    <name type="scientific">Temnothorax longispinosus</name>
    <dbReference type="NCBI Taxonomy" id="300112"/>
    <lineage>
        <taxon>Eukaryota</taxon>
        <taxon>Metazoa</taxon>
        <taxon>Ecdysozoa</taxon>
        <taxon>Arthropoda</taxon>
        <taxon>Hexapoda</taxon>
        <taxon>Insecta</taxon>
        <taxon>Pterygota</taxon>
        <taxon>Neoptera</taxon>
        <taxon>Endopterygota</taxon>
        <taxon>Hymenoptera</taxon>
        <taxon>Apocrita</taxon>
        <taxon>Aculeata</taxon>
        <taxon>Formicoidea</taxon>
        <taxon>Formicidae</taxon>
        <taxon>Myrmicinae</taxon>
        <taxon>Temnothorax</taxon>
    </lineage>
</organism>
<dbReference type="Proteomes" id="UP000310200">
    <property type="component" value="Unassembled WGS sequence"/>
</dbReference>